<dbReference type="GeneID" id="16194191"/>
<dbReference type="Proteomes" id="UP000203449">
    <property type="component" value="Segment"/>
</dbReference>
<organism evidence="1 2">
    <name type="scientific">Haloarcula hispanica tailed virus 1</name>
    <dbReference type="NCBI Taxonomy" id="1273750"/>
    <lineage>
        <taxon>Viruses</taxon>
        <taxon>Duplodnaviria</taxon>
        <taxon>Heunggongvirae</taxon>
        <taxon>Uroviricota</taxon>
        <taxon>Caudoviricetes</taxon>
        <taxon>Madisaviridae</taxon>
        <taxon>Clampvirus</taxon>
        <taxon>Clampvirus italiense</taxon>
        <taxon>Clampvirus HHTV1</taxon>
    </lineage>
</organism>
<dbReference type="RefSeq" id="YP_008058721.1">
    <property type="nucleotide sequence ID" value="NC_021322.1"/>
</dbReference>
<proteinExistence type="predicted"/>
<dbReference type="KEGG" id="vg:16194191"/>
<accession>R4TGC3</accession>
<dbReference type="EMBL" id="KC292025">
    <property type="protein sequence ID" value="AGM11286.1"/>
    <property type="molecule type" value="Genomic_DNA"/>
</dbReference>
<name>R4TGC3_9CAUD</name>
<evidence type="ECO:0000313" key="1">
    <source>
        <dbReference type="EMBL" id="AGM11286.1"/>
    </source>
</evidence>
<reference evidence="1 2" key="1">
    <citation type="submission" date="2012-12" db="EMBL/GenBank/DDBJ databases">
        <authorList>
            <person name="Sencilo A."/>
            <person name="Jacobs-Sera D."/>
            <person name="Russell D.A."/>
            <person name="Ko C."/>
            <person name="Atanasova N."/>
            <person name="Osterlund E."/>
            <person name="Oksanen H.M."/>
            <person name="Bamford D.H."/>
            <person name="Hatfull G.F."/>
            <person name="Roine E."/>
            <person name="Hendrix R.W."/>
        </authorList>
    </citation>
    <scope>NUCLEOTIDE SEQUENCE [LARGE SCALE GENOMIC DNA]</scope>
</reference>
<evidence type="ECO:0000313" key="2">
    <source>
        <dbReference type="Proteomes" id="UP000203449"/>
    </source>
</evidence>
<sequence>MALELKTEGWHAGNAIWNTYLCDQCSEEVHSTERDPEPRFCPYCGTEADLN</sequence>
<gene>
    <name evidence="1" type="primary">31</name>
    <name evidence="1" type="ORF">HHTV1_31</name>
</gene>
<protein>
    <submittedName>
        <fullName evidence="1">Uncharacterized protein</fullName>
    </submittedName>
</protein>
<keyword evidence="2" id="KW-1185">Reference proteome</keyword>